<evidence type="ECO:0000256" key="9">
    <source>
        <dbReference type="SAM" id="SignalP"/>
    </source>
</evidence>
<comment type="cofactor">
    <cofactor evidence="7">
        <name>Zn(2+)</name>
        <dbReference type="ChEBI" id="CHEBI:29105"/>
    </cofactor>
    <text evidence="7">Binds 1 zinc ion.</text>
</comment>
<dbReference type="AlphaFoldDB" id="A0A1Y6L8V9"/>
<keyword evidence="3 7" id="KW-0479">Metal-binding</keyword>
<keyword evidence="4 7" id="KW-0378">Hydrolase</keyword>
<accession>A0A1Y6L8V9</accession>
<gene>
    <name evidence="11" type="ORF">ZT1A5_G2319</name>
</gene>
<dbReference type="GO" id="GO:0004222">
    <property type="term" value="F:metalloendopeptidase activity"/>
    <property type="evidence" value="ECO:0007669"/>
    <property type="project" value="InterPro"/>
</dbReference>
<feature type="chain" id="PRO_5012306119" description="Peptidase M3A/M3B catalytic domain-containing protein" evidence="9">
    <location>
        <begin position="24"/>
        <end position="799"/>
    </location>
</feature>
<evidence type="ECO:0000256" key="3">
    <source>
        <dbReference type="ARBA" id="ARBA00022723"/>
    </source>
</evidence>
<keyword evidence="6 7" id="KW-0482">Metalloprotease</keyword>
<evidence type="ECO:0000313" key="12">
    <source>
        <dbReference type="Proteomes" id="UP000215453"/>
    </source>
</evidence>
<dbReference type="InterPro" id="IPR024077">
    <property type="entry name" value="Neurolysin/TOP_dom2"/>
</dbReference>
<dbReference type="Gene3D" id="3.40.390.10">
    <property type="entry name" value="Collagenase (Catalytic Domain)"/>
    <property type="match status" value="1"/>
</dbReference>
<evidence type="ECO:0000313" key="11">
    <source>
        <dbReference type="EMBL" id="SMY20883.1"/>
    </source>
</evidence>
<dbReference type="PANTHER" id="PTHR11804:SF84">
    <property type="entry name" value="SACCHAROLYSIN"/>
    <property type="match status" value="1"/>
</dbReference>
<dbReference type="EMBL" id="LT882677">
    <property type="protein sequence ID" value="SMY20883.1"/>
    <property type="molecule type" value="Genomic_DNA"/>
</dbReference>
<evidence type="ECO:0000259" key="10">
    <source>
        <dbReference type="Pfam" id="PF01432"/>
    </source>
</evidence>
<dbReference type="Gene3D" id="1.10.1370.10">
    <property type="entry name" value="Neurolysin, domain 3"/>
    <property type="match status" value="1"/>
</dbReference>
<dbReference type="SUPFAM" id="SSF55486">
    <property type="entry name" value="Metalloproteases ('zincins'), catalytic domain"/>
    <property type="match status" value="1"/>
</dbReference>
<keyword evidence="9" id="KW-0732">Signal</keyword>
<sequence>MVKRSFRITILFLLSALLQLGNGVGVPLHHHQTPRDKTILPSGLQRPSQSPYVYNDTAESIERISKLMAANERATVQAILDSVKDPKDATFENVVQPYYDKDNANAALSFPLGAYSLSSVPGIYDAVSKLDDDVDVVITETFSNKALTDLVVHVYQANHDATTLSTLNDEQLTILEDFYSSFGLLTLAPAQRDRYNNLTQRNYDLQDEFTKNAEQPKYVYFTAEELDGVPADSLQTLEKANATGENAGKLQYDVQVFDKFIAVNTYAVNETTRYTNFLARDRIAPENESILKEILKTQLEMAQLFNYSSWADFTLSNTIASNTTTVNAFLQDLHTHLTDASNRNVASIAQAKSKDTVVSPVGDKDVAYRWDYNYYPEKERQTLFDINQDKIAEYFPANVTVPAILEFYGGKIDMHQACSLVRNCFPVYIQIFSVRYDRITGLDADALSPTGNGGDLLWHPDVMMYAVWDDFKDSTCNTTNVIDPGFRGYLYLDLFYREGVKDGHDSNEQNIFPGYTKPDGSRVHPASRVMMNLHKSDQEDIKPSLIPYRELPGLMHELGHCMHDVLSVTNYARTIGTSVPIDFVEFPSQFMENFSRVPQALRQISRHWSSFSPQAAEAWRKEQSNSSNSADVPLPPATMPDDMIANVINSTRVNLAAGEMRQIIYGTWDQELFQLASADEITALDISARYNTLYRNFSSLGDPSDLGQDKHWGFYPLSDTFLANQYAGTYYAYQWCLSYAEDVFFTAFAADPFNSDVGMRYRTQVLQPGSSTDPVIGLKEFLGRDPNNEAFLAYLDMSV</sequence>
<evidence type="ECO:0000256" key="5">
    <source>
        <dbReference type="ARBA" id="ARBA00022833"/>
    </source>
</evidence>
<dbReference type="PANTHER" id="PTHR11804">
    <property type="entry name" value="PROTEASE M3 THIMET OLIGOPEPTIDASE-RELATED"/>
    <property type="match status" value="1"/>
</dbReference>
<evidence type="ECO:0000256" key="4">
    <source>
        <dbReference type="ARBA" id="ARBA00022801"/>
    </source>
</evidence>
<dbReference type="GO" id="GO:0046872">
    <property type="term" value="F:metal ion binding"/>
    <property type="evidence" value="ECO:0007669"/>
    <property type="project" value="UniProtKB-UniRule"/>
</dbReference>
<dbReference type="CDD" id="cd06455">
    <property type="entry name" value="M3A_TOP"/>
    <property type="match status" value="1"/>
</dbReference>
<dbReference type="GO" id="GO:0006518">
    <property type="term" value="P:peptide metabolic process"/>
    <property type="evidence" value="ECO:0007669"/>
    <property type="project" value="TreeGrafter"/>
</dbReference>
<keyword evidence="5 7" id="KW-0862">Zinc</keyword>
<feature type="signal peptide" evidence="9">
    <location>
        <begin position="1"/>
        <end position="23"/>
    </location>
</feature>
<comment type="similarity">
    <text evidence="1 7">Belongs to the peptidase M3 family.</text>
</comment>
<evidence type="ECO:0000256" key="2">
    <source>
        <dbReference type="ARBA" id="ARBA00022670"/>
    </source>
</evidence>
<dbReference type="GO" id="GO:0006508">
    <property type="term" value="P:proteolysis"/>
    <property type="evidence" value="ECO:0007669"/>
    <property type="project" value="UniProtKB-KW"/>
</dbReference>
<name>A0A1Y6L8V9_ZYMTR</name>
<evidence type="ECO:0000256" key="8">
    <source>
        <dbReference type="SAM" id="MobiDB-lite"/>
    </source>
</evidence>
<dbReference type="InterPro" id="IPR045090">
    <property type="entry name" value="Pept_M3A_M3B"/>
</dbReference>
<evidence type="ECO:0000256" key="7">
    <source>
        <dbReference type="RuleBase" id="RU003435"/>
    </source>
</evidence>
<evidence type="ECO:0000256" key="1">
    <source>
        <dbReference type="ARBA" id="ARBA00006040"/>
    </source>
</evidence>
<dbReference type="InterPro" id="IPR001567">
    <property type="entry name" value="Pept_M3A_M3B_dom"/>
</dbReference>
<feature type="region of interest" description="Disordered" evidence="8">
    <location>
        <begin position="615"/>
        <end position="635"/>
    </location>
</feature>
<feature type="domain" description="Peptidase M3A/M3B catalytic" evidence="10">
    <location>
        <begin position="274"/>
        <end position="794"/>
    </location>
</feature>
<dbReference type="Proteomes" id="UP000215453">
    <property type="component" value="Chromosome 2"/>
</dbReference>
<keyword evidence="2 7" id="KW-0645">Protease</keyword>
<organism evidence="11 12">
    <name type="scientific">Zymoseptoria tritici ST99CH_1A5</name>
    <dbReference type="NCBI Taxonomy" id="1276529"/>
    <lineage>
        <taxon>Eukaryota</taxon>
        <taxon>Fungi</taxon>
        <taxon>Dikarya</taxon>
        <taxon>Ascomycota</taxon>
        <taxon>Pezizomycotina</taxon>
        <taxon>Dothideomycetes</taxon>
        <taxon>Dothideomycetidae</taxon>
        <taxon>Mycosphaerellales</taxon>
        <taxon>Mycosphaerellaceae</taxon>
        <taxon>Zymoseptoria</taxon>
    </lineage>
</organism>
<protein>
    <recommendedName>
        <fullName evidence="10">Peptidase M3A/M3B catalytic domain-containing protein</fullName>
    </recommendedName>
</protein>
<dbReference type="Pfam" id="PF01432">
    <property type="entry name" value="Peptidase_M3"/>
    <property type="match status" value="1"/>
</dbReference>
<dbReference type="InterPro" id="IPR024079">
    <property type="entry name" value="MetalloPept_cat_dom_sf"/>
</dbReference>
<evidence type="ECO:0000256" key="6">
    <source>
        <dbReference type="ARBA" id="ARBA00023049"/>
    </source>
</evidence>
<reference evidence="11 12" key="1">
    <citation type="submission" date="2016-10" db="EMBL/GenBank/DDBJ databases">
        <authorList>
            <person name="Varghese N."/>
        </authorList>
    </citation>
    <scope>NUCLEOTIDE SEQUENCE [LARGE SCALE GENOMIC DNA]</scope>
</reference>
<proteinExistence type="inferred from homology"/>